<reference evidence="1 2" key="1">
    <citation type="submission" date="2017-03" db="EMBL/GenBank/DDBJ databases">
        <title>Antibiotic resistance of probiotic microorganisms.</title>
        <authorList>
            <person name="Sanudo A.I."/>
            <person name="Olivares M."/>
            <person name="Banuelos O."/>
        </authorList>
    </citation>
    <scope>NUCLEOTIDE SEQUENCE [LARGE SCALE GENOMIC DNA]</scope>
    <source>
        <strain evidence="1 2">CECT8605</strain>
    </source>
</reference>
<name>A0A1V4FIQ9_LIMRT</name>
<evidence type="ECO:0000313" key="1">
    <source>
        <dbReference type="EMBL" id="OPG87312.1"/>
    </source>
</evidence>
<sequence length="199" mass="23220">MVDKVQKLKPQEFVNTLGKFLADDETHNVLIRGYFDMPKLKLSLRVIKNTKEMHKGVIVEGGMNKNKLESMLGRALNIPNFYLDSLEWLNIGNGTNIVSTKWNQSVHFTYGDDCDFAFFFPIQEEVVEPKYTEILVEKLKNSRAKKNILLTSNDWTKNPEVLYKYMDKIVSLDLEDYSNKYKEELKNIKTNIDDKPLPY</sequence>
<dbReference type="Proteomes" id="UP000189795">
    <property type="component" value="Unassembled WGS sequence"/>
</dbReference>
<proteinExistence type="predicted"/>
<gene>
    <name evidence="1" type="ORF">B5D07_10365</name>
</gene>
<comment type="caution">
    <text evidence="1">The sequence shown here is derived from an EMBL/GenBank/DDBJ whole genome shotgun (WGS) entry which is preliminary data.</text>
</comment>
<evidence type="ECO:0000313" key="2">
    <source>
        <dbReference type="Proteomes" id="UP000189795"/>
    </source>
</evidence>
<organism evidence="1 2">
    <name type="scientific">Limosilactobacillus reuteri</name>
    <name type="common">Lactobacillus reuteri</name>
    <dbReference type="NCBI Taxonomy" id="1598"/>
    <lineage>
        <taxon>Bacteria</taxon>
        <taxon>Bacillati</taxon>
        <taxon>Bacillota</taxon>
        <taxon>Bacilli</taxon>
        <taxon>Lactobacillales</taxon>
        <taxon>Lactobacillaceae</taxon>
        <taxon>Limosilactobacillus</taxon>
    </lineage>
</organism>
<protein>
    <submittedName>
        <fullName evidence="1">Uncharacterized protein</fullName>
    </submittedName>
</protein>
<dbReference type="EMBL" id="MWVS01000123">
    <property type="protein sequence ID" value="OPG87312.1"/>
    <property type="molecule type" value="Genomic_DNA"/>
</dbReference>
<dbReference type="AlphaFoldDB" id="A0A1V4FIQ9"/>
<accession>A0A1V4FIQ9</accession>